<organism evidence="3 4">
    <name type="scientific">Microthyrium microscopicum</name>
    <dbReference type="NCBI Taxonomy" id="703497"/>
    <lineage>
        <taxon>Eukaryota</taxon>
        <taxon>Fungi</taxon>
        <taxon>Dikarya</taxon>
        <taxon>Ascomycota</taxon>
        <taxon>Pezizomycotina</taxon>
        <taxon>Dothideomycetes</taxon>
        <taxon>Dothideomycetes incertae sedis</taxon>
        <taxon>Microthyriales</taxon>
        <taxon>Microthyriaceae</taxon>
        <taxon>Microthyrium</taxon>
    </lineage>
</organism>
<name>A0A6A6TZK6_9PEZI</name>
<keyword evidence="2" id="KW-0732">Signal</keyword>
<evidence type="ECO:0000313" key="4">
    <source>
        <dbReference type="Proteomes" id="UP000799302"/>
    </source>
</evidence>
<feature type="compositionally biased region" description="Basic and acidic residues" evidence="1">
    <location>
        <begin position="80"/>
        <end position="99"/>
    </location>
</feature>
<dbReference type="Proteomes" id="UP000799302">
    <property type="component" value="Unassembled WGS sequence"/>
</dbReference>
<sequence>MKLTLFTLIVSATLALAAPTPAPPADAAPQSCTFSANEKSNLGHMHDVNTGKIKIGGKISGKAPQIFGSGCSPAWANGGKIDDNSPQKTRPECTHGKEC</sequence>
<evidence type="ECO:0000256" key="2">
    <source>
        <dbReference type="SAM" id="SignalP"/>
    </source>
</evidence>
<protein>
    <submittedName>
        <fullName evidence="3">Uncharacterized protein</fullName>
    </submittedName>
</protein>
<proteinExistence type="predicted"/>
<evidence type="ECO:0000313" key="3">
    <source>
        <dbReference type="EMBL" id="KAF2664443.1"/>
    </source>
</evidence>
<keyword evidence="4" id="KW-1185">Reference proteome</keyword>
<evidence type="ECO:0000256" key="1">
    <source>
        <dbReference type="SAM" id="MobiDB-lite"/>
    </source>
</evidence>
<reference evidence="3" key="1">
    <citation type="journal article" date="2020" name="Stud. Mycol.">
        <title>101 Dothideomycetes genomes: a test case for predicting lifestyles and emergence of pathogens.</title>
        <authorList>
            <person name="Haridas S."/>
            <person name="Albert R."/>
            <person name="Binder M."/>
            <person name="Bloem J."/>
            <person name="Labutti K."/>
            <person name="Salamov A."/>
            <person name="Andreopoulos B."/>
            <person name="Baker S."/>
            <person name="Barry K."/>
            <person name="Bills G."/>
            <person name="Bluhm B."/>
            <person name="Cannon C."/>
            <person name="Castanera R."/>
            <person name="Culley D."/>
            <person name="Daum C."/>
            <person name="Ezra D."/>
            <person name="Gonzalez J."/>
            <person name="Henrissat B."/>
            <person name="Kuo A."/>
            <person name="Liang C."/>
            <person name="Lipzen A."/>
            <person name="Lutzoni F."/>
            <person name="Magnuson J."/>
            <person name="Mondo S."/>
            <person name="Nolan M."/>
            <person name="Ohm R."/>
            <person name="Pangilinan J."/>
            <person name="Park H.-J."/>
            <person name="Ramirez L."/>
            <person name="Alfaro M."/>
            <person name="Sun H."/>
            <person name="Tritt A."/>
            <person name="Yoshinaga Y."/>
            <person name="Zwiers L.-H."/>
            <person name="Turgeon B."/>
            <person name="Goodwin S."/>
            <person name="Spatafora J."/>
            <person name="Crous P."/>
            <person name="Grigoriev I."/>
        </authorList>
    </citation>
    <scope>NUCLEOTIDE SEQUENCE</scope>
    <source>
        <strain evidence="3">CBS 115976</strain>
    </source>
</reference>
<feature type="chain" id="PRO_5025363099" evidence="2">
    <location>
        <begin position="18"/>
        <end position="99"/>
    </location>
</feature>
<gene>
    <name evidence="3" type="ORF">BT63DRAFT_89812</name>
</gene>
<dbReference type="AlphaFoldDB" id="A0A6A6TZK6"/>
<feature type="signal peptide" evidence="2">
    <location>
        <begin position="1"/>
        <end position="17"/>
    </location>
</feature>
<dbReference type="EMBL" id="MU004242">
    <property type="protein sequence ID" value="KAF2664443.1"/>
    <property type="molecule type" value="Genomic_DNA"/>
</dbReference>
<feature type="region of interest" description="Disordered" evidence="1">
    <location>
        <begin position="77"/>
        <end position="99"/>
    </location>
</feature>
<dbReference type="OrthoDB" id="3925772at2759"/>
<accession>A0A6A6TZK6</accession>